<keyword evidence="1" id="KW-0732">Signal</keyword>
<organism evidence="2 3">
    <name type="scientific">Qipengyuania soli</name>
    <dbReference type="NCBI Taxonomy" id="2782568"/>
    <lineage>
        <taxon>Bacteria</taxon>
        <taxon>Pseudomonadati</taxon>
        <taxon>Pseudomonadota</taxon>
        <taxon>Alphaproteobacteria</taxon>
        <taxon>Sphingomonadales</taxon>
        <taxon>Erythrobacteraceae</taxon>
        <taxon>Qipengyuania</taxon>
    </lineage>
</organism>
<evidence type="ECO:0000256" key="1">
    <source>
        <dbReference type="SAM" id="SignalP"/>
    </source>
</evidence>
<evidence type="ECO:0000313" key="3">
    <source>
        <dbReference type="Proteomes" id="UP000594459"/>
    </source>
</evidence>
<sequence length="49" mass="5086">MSKQLTLSASVAVLSMAAFAMIATFGMTPKEDASHTAGKAPLFELTVGR</sequence>
<feature type="signal peptide" evidence="1">
    <location>
        <begin position="1"/>
        <end position="20"/>
    </location>
</feature>
<feature type="chain" id="PRO_5032408821" evidence="1">
    <location>
        <begin position="21"/>
        <end position="49"/>
    </location>
</feature>
<dbReference type="RefSeq" id="WP_200982173.1">
    <property type="nucleotide sequence ID" value="NZ_CP064654.1"/>
</dbReference>
<name>A0A7S8IUK3_9SPHN</name>
<evidence type="ECO:0000313" key="2">
    <source>
        <dbReference type="EMBL" id="QPC99109.1"/>
    </source>
</evidence>
<dbReference type="EMBL" id="CP064654">
    <property type="protein sequence ID" value="QPC99109.1"/>
    <property type="molecule type" value="Genomic_DNA"/>
</dbReference>
<dbReference type="KEGG" id="qso:IRL76_00515"/>
<dbReference type="Proteomes" id="UP000594459">
    <property type="component" value="Chromosome"/>
</dbReference>
<accession>A0A7S8IUK3</accession>
<gene>
    <name evidence="2" type="ORF">IRL76_00515</name>
</gene>
<proteinExistence type="predicted"/>
<protein>
    <submittedName>
        <fullName evidence="2">Uncharacterized protein</fullName>
    </submittedName>
</protein>
<keyword evidence="3" id="KW-1185">Reference proteome</keyword>
<dbReference type="AlphaFoldDB" id="A0A7S8IUK3"/>
<reference evidence="2 3" key="1">
    <citation type="submission" date="2020-11" db="EMBL/GenBank/DDBJ databases">
        <title>The genome sequence of Erythrobacter sp. 6D36.</title>
        <authorList>
            <person name="Liu Y."/>
        </authorList>
    </citation>
    <scope>NUCLEOTIDE SEQUENCE [LARGE SCALE GENOMIC DNA]</scope>
    <source>
        <strain evidence="2 3">6D36</strain>
    </source>
</reference>